<comment type="similarity">
    <text evidence="2 6">Belongs to the dTDP-4-dehydrorhamnose reductase family.</text>
</comment>
<dbReference type="RefSeq" id="WP_129832035.1">
    <property type="nucleotide sequence ID" value="NZ_CP035704.1"/>
</dbReference>
<gene>
    <name evidence="8" type="primary">rfbD</name>
    <name evidence="8" type="ORF">ELE36_04950</name>
</gene>
<dbReference type="AlphaFoldDB" id="A0A411HH02"/>
<dbReference type="UniPathway" id="UPA00124"/>
<dbReference type="InterPro" id="IPR005913">
    <property type="entry name" value="dTDP_dehydrorham_reduct"/>
</dbReference>
<dbReference type="GO" id="GO:0005829">
    <property type="term" value="C:cytosol"/>
    <property type="evidence" value="ECO:0007669"/>
    <property type="project" value="TreeGrafter"/>
</dbReference>
<keyword evidence="6" id="KW-0521">NADP</keyword>
<organism evidence="8 9">
    <name type="scientific">Pseudolysobacter antarcticus</name>
    <dbReference type="NCBI Taxonomy" id="2511995"/>
    <lineage>
        <taxon>Bacteria</taxon>
        <taxon>Pseudomonadati</taxon>
        <taxon>Pseudomonadota</taxon>
        <taxon>Gammaproteobacteria</taxon>
        <taxon>Lysobacterales</taxon>
        <taxon>Rhodanobacteraceae</taxon>
        <taxon>Pseudolysobacter</taxon>
    </lineage>
</organism>
<proteinExistence type="inferred from homology"/>
<dbReference type="OrthoDB" id="9803892at2"/>
<dbReference type="EC" id="1.1.1.133" evidence="3 6"/>
<evidence type="ECO:0000256" key="5">
    <source>
        <dbReference type="ARBA" id="ARBA00048200"/>
    </source>
</evidence>
<dbReference type="InterPro" id="IPR029903">
    <property type="entry name" value="RmlD-like-bd"/>
</dbReference>
<sequence>MKILLLGANGQVGFELARTLAPLGELVCATRSGILPGAIVCETADLDQSEKLLDLLDRISPDLIVNAAAYTAVDRAEDEPELADRSNHQALAVLGGWAKKRGASIVHYSTDYVFDGRATRPYREDDVTAPLGVYGRSKLAGEQALRDSGCRHLILRTAWVYGARGQNFLRTMLRIGAQREQLNVVADQRGAPTCSRLIAATTAALLSRWLGWNEIQRSGACGIYHLSAAGECSWHEFASAIMRAGLAAGLLARLPQVIAITTAEYPTKAARPAYSVLNTQRLQEKFGLVLPPWQQGLNDVIGELAEAARG</sequence>
<dbReference type="KEGG" id="xbc:ELE36_04950"/>
<dbReference type="EMBL" id="CP035704">
    <property type="protein sequence ID" value="QBB69775.1"/>
    <property type="molecule type" value="Genomic_DNA"/>
</dbReference>
<dbReference type="GO" id="GO:0019305">
    <property type="term" value="P:dTDP-rhamnose biosynthetic process"/>
    <property type="evidence" value="ECO:0007669"/>
    <property type="project" value="UniProtKB-UniPathway"/>
</dbReference>
<evidence type="ECO:0000256" key="4">
    <source>
        <dbReference type="ARBA" id="ARBA00017099"/>
    </source>
</evidence>
<accession>A0A411HH02</accession>
<dbReference type="InterPro" id="IPR036291">
    <property type="entry name" value="NAD(P)-bd_dom_sf"/>
</dbReference>
<dbReference type="UniPathway" id="UPA00281"/>
<evidence type="ECO:0000259" key="7">
    <source>
        <dbReference type="Pfam" id="PF04321"/>
    </source>
</evidence>
<name>A0A411HH02_9GAMM</name>
<dbReference type="PANTHER" id="PTHR10491">
    <property type="entry name" value="DTDP-4-DEHYDRORHAMNOSE REDUCTASE"/>
    <property type="match status" value="1"/>
</dbReference>
<dbReference type="GO" id="GO:0009243">
    <property type="term" value="P:O antigen biosynthetic process"/>
    <property type="evidence" value="ECO:0007669"/>
    <property type="project" value="UniProtKB-UniPathway"/>
</dbReference>
<comment type="catalytic activity">
    <reaction evidence="5 6">
        <text>dTDP-beta-L-rhamnose + NADP(+) = dTDP-4-dehydro-beta-L-rhamnose + NADPH + H(+)</text>
        <dbReference type="Rhea" id="RHEA:21796"/>
        <dbReference type="ChEBI" id="CHEBI:15378"/>
        <dbReference type="ChEBI" id="CHEBI:57510"/>
        <dbReference type="ChEBI" id="CHEBI:57783"/>
        <dbReference type="ChEBI" id="CHEBI:58349"/>
        <dbReference type="ChEBI" id="CHEBI:62830"/>
        <dbReference type="EC" id="1.1.1.133"/>
    </reaction>
</comment>
<dbReference type="PANTHER" id="PTHR10491:SF4">
    <property type="entry name" value="METHIONINE ADENOSYLTRANSFERASE 2 SUBUNIT BETA"/>
    <property type="match status" value="1"/>
</dbReference>
<dbReference type="Gene3D" id="3.90.25.10">
    <property type="entry name" value="UDP-galactose 4-epimerase, domain 1"/>
    <property type="match status" value="1"/>
</dbReference>
<evidence type="ECO:0000313" key="9">
    <source>
        <dbReference type="Proteomes" id="UP000291562"/>
    </source>
</evidence>
<feature type="domain" description="RmlD-like substrate binding" evidence="7">
    <location>
        <begin position="1"/>
        <end position="304"/>
    </location>
</feature>
<dbReference type="Gene3D" id="3.40.50.720">
    <property type="entry name" value="NAD(P)-binding Rossmann-like Domain"/>
    <property type="match status" value="1"/>
</dbReference>
<evidence type="ECO:0000256" key="2">
    <source>
        <dbReference type="ARBA" id="ARBA00010944"/>
    </source>
</evidence>
<evidence type="ECO:0000256" key="1">
    <source>
        <dbReference type="ARBA" id="ARBA00004781"/>
    </source>
</evidence>
<evidence type="ECO:0000256" key="6">
    <source>
        <dbReference type="RuleBase" id="RU364082"/>
    </source>
</evidence>
<dbReference type="Proteomes" id="UP000291562">
    <property type="component" value="Chromosome"/>
</dbReference>
<dbReference type="Pfam" id="PF04321">
    <property type="entry name" value="RmlD_sub_bind"/>
    <property type="match status" value="1"/>
</dbReference>
<protein>
    <recommendedName>
        <fullName evidence="4 6">dTDP-4-dehydrorhamnose reductase</fullName>
        <ecNumber evidence="3 6">1.1.1.133</ecNumber>
    </recommendedName>
</protein>
<comment type="pathway">
    <text evidence="1 6">Carbohydrate biosynthesis; dTDP-L-rhamnose biosynthesis.</text>
</comment>
<dbReference type="GO" id="GO:0008831">
    <property type="term" value="F:dTDP-4-dehydrorhamnose reductase activity"/>
    <property type="evidence" value="ECO:0007669"/>
    <property type="project" value="UniProtKB-EC"/>
</dbReference>
<comment type="cofactor">
    <cofactor evidence="6">
        <name>Mg(2+)</name>
        <dbReference type="ChEBI" id="CHEBI:18420"/>
    </cofactor>
    <text evidence="6">Binds 1 Mg(2+) ion per monomer.</text>
</comment>
<evidence type="ECO:0000256" key="3">
    <source>
        <dbReference type="ARBA" id="ARBA00012929"/>
    </source>
</evidence>
<dbReference type="CDD" id="cd05254">
    <property type="entry name" value="dTDP_HR_like_SDR_e"/>
    <property type="match status" value="1"/>
</dbReference>
<evidence type="ECO:0000313" key="8">
    <source>
        <dbReference type="EMBL" id="QBB69775.1"/>
    </source>
</evidence>
<dbReference type="NCBIfam" id="TIGR01214">
    <property type="entry name" value="rmlD"/>
    <property type="match status" value="1"/>
</dbReference>
<dbReference type="SUPFAM" id="SSF51735">
    <property type="entry name" value="NAD(P)-binding Rossmann-fold domains"/>
    <property type="match status" value="1"/>
</dbReference>
<comment type="function">
    <text evidence="6">Catalyzes the reduction of dTDP-6-deoxy-L-lyxo-4-hexulose to yield dTDP-L-rhamnose.</text>
</comment>
<reference evidence="8 9" key="1">
    <citation type="submission" date="2019-01" db="EMBL/GenBank/DDBJ databases">
        <title>Pseudolysobacter antarctica gen. nov., sp. nov., isolated from Fildes Peninsula, Antarctica.</title>
        <authorList>
            <person name="Wei Z."/>
            <person name="Peng F."/>
        </authorList>
    </citation>
    <scope>NUCLEOTIDE SEQUENCE [LARGE SCALE GENOMIC DNA]</scope>
    <source>
        <strain evidence="8 9">AQ6-296</strain>
    </source>
</reference>
<keyword evidence="9" id="KW-1185">Reference proteome</keyword>
<keyword evidence="6 8" id="KW-0560">Oxidoreductase</keyword>